<accession>A0ABS5BYT1</accession>
<protein>
    <submittedName>
        <fullName evidence="1">TIGR02996 domain-containing protein</fullName>
    </submittedName>
</protein>
<dbReference type="InterPro" id="IPR014338">
    <property type="entry name" value="CHP02996_rpt-companion-dom"/>
</dbReference>
<gene>
    <name evidence="1" type="ORF">J8F10_26455</name>
</gene>
<evidence type="ECO:0000313" key="1">
    <source>
        <dbReference type="EMBL" id="MBP3958803.1"/>
    </source>
</evidence>
<dbReference type="EMBL" id="JAGKQQ010000001">
    <property type="protein sequence ID" value="MBP3958803.1"/>
    <property type="molecule type" value="Genomic_DNA"/>
</dbReference>
<reference evidence="1 2" key="1">
    <citation type="submission" date="2021-04" db="EMBL/GenBank/DDBJ databases">
        <authorList>
            <person name="Ivanova A."/>
        </authorList>
    </citation>
    <scope>NUCLEOTIDE SEQUENCE [LARGE SCALE GENOMIC DNA]</scope>
    <source>
        <strain evidence="1 2">G18</strain>
    </source>
</reference>
<sequence>MSDGDALLRAILAEPDEDTPRLMYADWLQDNGEPERAEYIRVQVQLARQYRVFCPDGHPWDKVDKGPHSVPGTRCRKCRIEGPSWPAVEADEALHARACVLWASHADLWARPLAVLCGFPDTPAQWPPIVSDPARAPRYHHICPTSAYADGRGMQWEFHRGFIESVSCSATDWFAYEDAIRASFPVQKVLLTTRPEHVARAPTSGRAETPRVGDDTNHYVDIRAVTGMDRARLEARWPGVTFEVSA</sequence>
<keyword evidence="2" id="KW-1185">Reference proteome</keyword>
<organism evidence="1 2">
    <name type="scientific">Gemmata palustris</name>
    <dbReference type="NCBI Taxonomy" id="2822762"/>
    <lineage>
        <taxon>Bacteria</taxon>
        <taxon>Pseudomonadati</taxon>
        <taxon>Planctomycetota</taxon>
        <taxon>Planctomycetia</taxon>
        <taxon>Gemmatales</taxon>
        <taxon>Gemmataceae</taxon>
        <taxon>Gemmata</taxon>
    </lineage>
</organism>
<comment type="caution">
    <text evidence="1">The sequence shown here is derived from an EMBL/GenBank/DDBJ whole genome shotgun (WGS) entry which is preliminary data.</text>
</comment>
<name>A0ABS5BYT1_9BACT</name>
<dbReference type="NCBIfam" id="TIGR02996">
    <property type="entry name" value="rpt_mate_G_obs"/>
    <property type="match status" value="1"/>
</dbReference>
<dbReference type="RefSeq" id="WP_210659125.1">
    <property type="nucleotide sequence ID" value="NZ_JAGKQQ010000001.1"/>
</dbReference>
<evidence type="ECO:0000313" key="2">
    <source>
        <dbReference type="Proteomes" id="UP000676565"/>
    </source>
</evidence>
<proteinExistence type="predicted"/>
<dbReference type="Proteomes" id="UP000676565">
    <property type="component" value="Unassembled WGS sequence"/>
</dbReference>